<dbReference type="PANTHER" id="PTHR46390">
    <property type="entry name" value="MANNOSE-1-PHOSPHATE GUANYLYLTRANSFERASE"/>
    <property type="match status" value="1"/>
</dbReference>
<feature type="domain" description="Mannose-6-phosphate isomerase type II C-terminal" evidence="11">
    <location>
        <begin position="361"/>
        <end position="475"/>
    </location>
</feature>
<evidence type="ECO:0000256" key="7">
    <source>
        <dbReference type="ARBA" id="ARBA00023134"/>
    </source>
</evidence>
<dbReference type="Pfam" id="PF00483">
    <property type="entry name" value="NTP_transferase"/>
    <property type="match status" value="1"/>
</dbReference>
<evidence type="ECO:0000313" key="14">
    <source>
        <dbReference type="Proteomes" id="UP000294546"/>
    </source>
</evidence>
<dbReference type="AlphaFoldDB" id="A0A4R1GBS2"/>
<evidence type="ECO:0000256" key="9">
    <source>
        <dbReference type="RuleBase" id="RU004190"/>
    </source>
</evidence>
<dbReference type="InterPro" id="IPR001538">
    <property type="entry name" value="Man6P_isomerase-2_C"/>
</dbReference>
<dbReference type="InterPro" id="IPR049577">
    <property type="entry name" value="GMPP_N"/>
</dbReference>
<evidence type="ECO:0000256" key="4">
    <source>
        <dbReference type="ARBA" id="ARBA00022679"/>
    </source>
</evidence>
<dbReference type="Gene3D" id="2.60.120.10">
    <property type="entry name" value="Jelly Rolls"/>
    <property type="match status" value="1"/>
</dbReference>
<dbReference type="CDD" id="cd02213">
    <property type="entry name" value="cupin_PMI_typeII_C"/>
    <property type="match status" value="1"/>
</dbReference>
<dbReference type="InterPro" id="IPR054566">
    <property type="entry name" value="ManC/GMP-like_b-helix"/>
</dbReference>
<evidence type="ECO:0000256" key="3">
    <source>
        <dbReference type="ARBA" id="ARBA00012387"/>
    </source>
</evidence>
<protein>
    <recommendedName>
        <fullName evidence="3">mannose-1-phosphate guanylyltransferase</fullName>
        <ecNumber evidence="3">2.7.7.13</ecNumber>
    </recommendedName>
</protein>
<keyword evidence="4 13" id="KW-0808">Transferase</keyword>
<evidence type="ECO:0000313" key="13">
    <source>
        <dbReference type="EMBL" id="TCK05667.1"/>
    </source>
</evidence>
<dbReference type="CDD" id="cd02509">
    <property type="entry name" value="GDP-M1P_Guanylyltransferase"/>
    <property type="match status" value="1"/>
</dbReference>
<accession>A0A4R1GBS2</accession>
<dbReference type="UniPathway" id="UPA00126">
    <property type="reaction ID" value="UER00930"/>
</dbReference>
<dbReference type="Gene3D" id="3.90.550.10">
    <property type="entry name" value="Spore Coat Polysaccharide Biosynthesis Protein SpsA, Chain A"/>
    <property type="match status" value="1"/>
</dbReference>
<dbReference type="PANTHER" id="PTHR46390:SF1">
    <property type="entry name" value="MANNOSE-1-PHOSPHATE GUANYLYLTRANSFERASE"/>
    <property type="match status" value="1"/>
</dbReference>
<gene>
    <name evidence="13" type="ORF">CLV83_2595</name>
</gene>
<dbReference type="InterPro" id="IPR006375">
    <property type="entry name" value="Man1P_GuaTrfase/Man6P_Isoase"/>
</dbReference>
<evidence type="ECO:0000256" key="1">
    <source>
        <dbReference type="ARBA" id="ARBA00004823"/>
    </source>
</evidence>
<feature type="domain" description="MannoseP isomerase/GMP-like beta-helix" evidence="12">
    <location>
        <begin position="303"/>
        <end position="356"/>
    </location>
</feature>
<keyword evidence="5 13" id="KW-0548">Nucleotidyltransferase</keyword>
<comment type="caution">
    <text evidence="13">The sequence shown here is derived from an EMBL/GenBank/DDBJ whole genome shotgun (WGS) entry which is preliminary data.</text>
</comment>
<evidence type="ECO:0000256" key="8">
    <source>
        <dbReference type="ARBA" id="ARBA00047343"/>
    </source>
</evidence>
<evidence type="ECO:0000259" key="12">
    <source>
        <dbReference type="Pfam" id="PF22640"/>
    </source>
</evidence>
<evidence type="ECO:0000256" key="2">
    <source>
        <dbReference type="ARBA" id="ARBA00006115"/>
    </source>
</evidence>
<dbReference type="InterPro" id="IPR014710">
    <property type="entry name" value="RmlC-like_jellyroll"/>
</dbReference>
<name>A0A4R1GBS2_9GAMM</name>
<organism evidence="13 14">
    <name type="scientific">Marinobacterium mangrovicola</name>
    <dbReference type="NCBI Taxonomy" id="1476959"/>
    <lineage>
        <taxon>Bacteria</taxon>
        <taxon>Pseudomonadati</taxon>
        <taxon>Pseudomonadota</taxon>
        <taxon>Gammaproteobacteria</taxon>
        <taxon>Oceanospirillales</taxon>
        <taxon>Oceanospirillaceae</taxon>
        <taxon>Marinobacterium</taxon>
    </lineage>
</organism>
<comment type="similarity">
    <text evidence="2 9">Belongs to the mannose-6-phosphate isomerase type 2 family.</text>
</comment>
<dbReference type="InterPro" id="IPR005835">
    <property type="entry name" value="NTP_transferase_dom"/>
</dbReference>
<dbReference type="NCBIfam" id="TIGR01479">
    <property type="entry name" value="GMP_PMI"/>
    <property type="match status" value="1"/>
</dbReference>
<dbReference type="SUPFAM" id="SSF51182">
    <property type="entry name" value="RmlC-like cupins"/>
    <property type="match status" value="1"/>
</dbReference>
<feature type="domain" description="Nucleotidyl transferase" evidence="10">
    <location>
        <begin position="4"/>
        <end position="296"/>
    </location>
</feature>
<dbReference type="SUPFAM" id="SSF53448">
    <property type="entry name" value="Nucleotide-diphospho-sugar transferases"/>
    <property type="match status" value="1"/>
</dbReference>
<dbReference type="InterPro" id="IPR051161">
    <property type="entry name" value="Mannose-6P_isomerase_type2"/>
</dbReference>
<proteinExistence type="inferred from homology"/>
<evidence type="ECO:0000256" key="5">
    <source>
        <dbReference type="ARBA" id="ARBA00022695"/>
    </source>
</evidence>
<dbReference type="GO" id="GO:0004475">
    <property type="term" value="F:mannose-1-phosphate guanylyltransferase (GTP) activity"/>
    <property type="evidence" value="ECO:0007669"/>
    <property type="project" value="UniProtKB-EC"/>
</dbReference>
<dbReference type="GO" id="GO:0005525">
    <property type="term" value="F:GTP binding"/>
    <property type="evidence" value="ECO:0007669"/>
    <property type="project" value="UniProtKB-KW"/>
</dbReference>
<dbReference type="InterPro" id="IPR011051">
    <property type="entry name" value="RmlC_Cupin_sf"/>
</dbReference>
<dbReference type="EC" id="2.7.7.13" evidence="3"/>
<dbReference type="FunFam" id="2.60.120.10:FF:000032">
    <property type="entry name" value="Mannose-1-phosphate guanylyltransferase/mannose-6-phosphate isomerase"/>
    <property type="match status" value="1"/>
</dbReference>
<dbReference type="Pfam" id="PF01050">
    <property type="entry name" value="MannoseP_isomer"/>
    <property type="match status" value="1"/>
</dbReference>
<dbReference type="GO" id="GO:0009298">
    <property type="term" value="P:GDP-mannose biosynthetic process"/>
    <property type="evidence" value="ECO:0007669"/>
    <property type="project" value="UniProtKB-UniPathway"/>
</dbReference>
<keyword evidence="14" id="KW-1185">Reference proteome</keyword>
<keyword evidence="7" id="KW-0342">GTP-binding</keyword>
<evidence type="ECO:0000259" key="10">
    <source>
        <dbReference type="Pfam" id="PF00483"/>
    </source>
</evidence>
<dbReference type="Proteomes" id="UP000294546">
    <property type="component" value="Unassembled WGS sequence"/>
</dbReference>
<dbReference type="Pfam" id="PF22640">
    <property type="entry name" value="ManC_GMP_beta-helix"/>
    <property type="match status" value="1"/>
</dbReference>
<evidence type="ECO:0000259" key="11">
    <source>
        <dbReference type="Pfam" id="PF01050"/>
    </source>
</evidence>
<comment type="pathway">
    <text evidence="1">Nucleotide-sugar biosynthesis; GDP-alpha-D-mannose biosynthesis; GDP-alpha-D-mannose from alpha-D-mannose 1-phosphate (GTP route): step 1/1.</text>
</comment>
<sequence>MLLPVILAGGSGTRLWPLSRLAYPKQFLALTDSSLSLLQTTLERLKGIETAPPWLICHEEHRFLAAEQLRQLQLQNASLLLEPEARGTAPAIALTALRANARGDDPLLLVLPADHLIKDEAAFHSSLTTALPLAEAGKLVTFGITPTEPHTGYGYIECGAALSEGSESEGFEVACFREKPDRVLAERFIRSGKYLWNSGMFLFRASRFVEALSHYHPEIVKHCRAALAGESRDLDFIRVGQEAFSHCPDLSIDHALMEPLSQDTKKRSAAVVVPLDAGWSDIGAWSSLWDLSDKDAAGNVTQGDVISLHSRNSYLHAQSRLLTTLGVDDLIVVETADAVLVAHKDRVQDIRLLVSRMEADAREEISQHPQSYRPWGTSTVVHSSGHYRVKHLRVNPGEGLSLQKHRHRAEHWIVVGGTARVTRGEEVFLVTENQSTFIPVGEIHCLENPGQIPLELIEVQSGERLDESDIERLKDRYGRK</sequence>
<dbReference type="OrthoDB" id="9806359at2"/>
<dbReference type="EMBL" id="SMFU01000009">
    <property type="protein sequence ID" value="TCK05667.1"/>
    <property type="molecule type" value="Genomic_DNA"/>
</dbReference>
<dbReference type="FunFam" id="3.90.550.10:FF:000046">
    <property type="entry name" value="Mannose-1-phosphate guanylyltransferase (GDP)"/>
    <property type="match status" value="1"/>
</dbReference>
<comment type="catalytic activity">
    <reaction evidence="8">
        <text>alpha-D-mannose 1-phosphate + GTP + H(+) = GDP-alpha-D-mannose + diphosphate</text>
        <dbReference type="Rhea" id="RHEA:15229"/>
        <dbReference type="ChEBI" id="CHEBI:15378"/>
        <dbReference type="ChEBI" id="CHEBI:33019"/>
        <dbReference type="ChEBI" id="CHEBI:37565"/>
        <dbReference type="ChEBI" id="CHEBI:57527"/>
        <dbReference type="ChEBI" id="CHEBI:58409"/>
        <dbReference type="EC" id="2.7.7.13"/>
    </reaction>
</comment>
<dbReference type="GO" id="GO:0000271">
    <property type="term" value="P:polysaccharide biosynthetic process"/>
    <property type="evidence" value="ECO:0007669"/>
    <property type="project" value="InterPro"/>
</dbReference>
<evidence type="ECO:0000256" key="6">
    <source>
        <dbReference type="ARBA" id="ARBA00022741"/>
    </source>
</evidence>
<keyword evidence="6" id="KW-0547">Nucleotide-binding</keyword>
<reference evidence="13 14" key="1">
    <citation type="submission" date="2019-03" db="EMBL/GenBank/DDBJ databases">
        <title>Genomic Encyclopedia of Archaeal and Bacterial Type Strains, Phase II (KMG-II): from individual species to whole genera.</title>
        <authorList>
            <person name="Goeker M."/>
        </authorList>
    </citation>
    <scope>NUCLEOTIDE SEQUENCE [LARGE SCALE GENOMIC DNA]</scope>
    <source>
        <strain evidence="13 14">DSM 27697</strain>
    </source>
</reference>
<dbReference type="RefSeq" id="WP_132292976.1">
    <property type="nucleotide sequence ID" value="NZ_SMFU01000009.1"/>
</dbReference>
<dbReference type="InterPro" id="IPR029044">
    <property type="entry name" value="Nucleotide-diphossugar_trans"/>
</dbReference>